<feature type="non-terminal residue" evidence="4">
    <location>
        <position position="1"/>
    </location>
</feature>
<dbReference type="EMBL" id="JAMZMK010010091">
    <property type="protein sequence ID" value="KAI7733100.1"/>
    <property type="molecule type" value="Genomic_DNA"/>
</dbReference>
<evidence type="ECO:0000256" key="3">
    <source>
        <dbReference type="SAM" id="Phobius"/>
    </source>
</evidence>
<feature type="transmembrane region" description="Helical" evidence="3">
    <location>
        <begin position="6"/>
        <end position="25"/>
    </location>
</feature>
<evidence type="ECO:0000313" key="4">
    <source>
        <dbReference type="EMBL" id="KAI7733100.1"/>
    </source>
</evidence>
<dbReference type="GO" id="GO:0005886">
    <property type="term" value="C:plasma membrane"/>
    <property type="evidence" value="ECO:0007669"/>
    <property type="project" value="TreeGrafter"/>
</dbReference>
<name>A0AAD5C158_AMBAR</name>
<keyword evidence="1" id="KW-0547">Nucleotide-binding</keyword>
<dbReference type="GO" id="GO:0004674">
    <property type="term" value="F:protein serine/threonine kinase activity"/>
    <property type="evidence" value="ECO:0007669"/>
    <property type="project" value="TreeGrafter"/>
</dbReference>
<dbReference type="Proteomes" id="UP001206925">
    <property type="component" value="Unassembled WGS sequence"/>
</dbReference>
<accession>A0AAD5C158</accession>
<dbReference type="InterPro" id="IPR045274">
    <property type="entry name" value="WAK-like"/>
</dbReference>
<keyword evidence="3" id="KW-1133">Transmembrane helix</keyword>
<comment type="caution">
    <text evidence="4">The sequence shown here is derived from an EMBL/GenBank/DDBJ whole genome shotgun (WGS) entry which is preliminary data.</text>
</comment>
<dbReference type="SUPFAM" id="SSF56112">
    <property type="entry name" value="Protein kinase-like (PK-like)"/>
    <property type="match status" value="1"/>
</dbReference>
<dbReference type="InterPro" id="IPR011009">
    <property type="entry name" value="Kinase-like_dom_sf"/>
</dbReference>
<protein>
    <submittedName>
        <fullName evidence="4">Uncharacterized protein</fullName>
    </submittedName>
</protein>
<dbReference type="GO" id="GO:0005524">
    <property type="term" value="F:ATP binding"/>
    <property type="evidence" value="ECO:0007669"/>
    <property type="project" value="UniProtKB-KW"/>
</dbReference>
<keyword evidence="2" id="KW-0067">ATP-binding</keyword>
<reference evidence="4" key="1">
    <citation type="submission" date="2022-06" db="EMBL/GenBank/DDBJ databases">
        <title>Uncovering the hologenomic basis of an extraordinary plant invasion.</title>
        <authorList>
            <person name="Bieker V.C."/>
            <person name="Martin M.D."/>
            <person name="Gilbert T."/>
            <person name="Hodgins K."/>
            <person name="Battlay P."/>
            <person name="Petersen B."/>
            <person name="Wilson J."/>
        </authorList>
    </citation>
    <scope>NUCLEOTIDE SEQUENCE</scope>
    <source>
        <strain evidence="4">AA19_3_7</strain>
        <tissue evidence="4">Leaf</tissue>
    </source>
</reference>
<dbReference type="PANTHER" id="PTHR27005">
    <property type="entry name" value="WALL-ASSOCIATED RECEPTOR KINASE-LIKE 21"/>
    <property type="match status" value="1"/>
</dbReference>
<proteinExistence type="predicted"/>
<dbReference type="Gene3D" id="3.30.200.20">
    <property type="entry name" value="Phosphorylase Kinase, domain 1"/>
    <property type="match status" value="1"/>
</dbReference>
<organism evidence="4 5">
    <name type="scientific">Ambrosia artemisiifolia</name>
    <name type="common">Common ragweed</name>
    <dbReference type="NCBI Taxonomy" id="4212"/>
    <lineage>
        <taxon>Eukaryota</taxon>
        <taxon>Viridiplantae</taxon>
        <taxon>Streptophyta</taxon>
        <taxon>Embryophyta</taxon>
        <taxon>Tracheophyta</taxon>
        <taxon>Spermatophyta</taxon>
        <taxon>Magnoliopsida</taxon>
        <taxon>eudicotyledons</taxon>
        <taxon>Gunneridae</taxon>
        <taxon>Pentapetalae</taxon>
        <taxon>asterids</taxon>
        <taxon>campanulids</taxon>
        <taxon>Asterales</taxon>
        <taxon>Asteraceae</taxon>
        <taxon>Asteroideae</taxon>
        <taxon>Heliantheae alliance</taxon>
        <taxon>Heliantheae</taxon>
        <taxon>Ambrosia</taxon>
    </lineage>
</organism>
<dbReference type="AlphaFoldDB" id="A0AAD5C158"/>
<evidence type="ECO:0000256" key="1">
    <source>
        <dbReference type="ARBA" id="ARBA00022741"/>
    </source>
</evidence>
<evidence type="ECO:0000313" key="5">
    <source>
        <dbReference type="Proteomes" id="UP001206925"/>
    </source>
</evidence>
<keyword evidence="3" id="KW-0472">Membrane</keyword>
<sequence length="90" mass="10028">MVFTLALVFGFLATLSGVIGIFFGLRKRKLIKLREKFFEQNGGVFLKQKLNAPGTSDAVIMFSSDQLRKATDNYSEDQIIGRGGYGVVYK</sequence>
<gene>
    <name evidence="4" type="ORF">M8C21_010378</name>
</gene>
<dbReference type="PANTHER" id="PTHR27005:SF400">
    <property type="entry name" value="PROTEIN KINASE DOMAIN-CONTAINING PROTEIN"/>
    <property type="match status" value="1"/>
</dbReference>
<keyword evidence="3" id="KW-0812">Transmembrane</keyword>
<evidence type="ECO:0000256" key="2">
    <source>
        <dbReference type="ARBA" id="ARBA00022840"/>
    </source>
</evidence>
<keyword evidence="5" id="KW-1185">Reference proteome</keyword>
<dbReference type="GO" id="GO:0007166">
    <property type="term" value="P:cell surface receptor signaling pathway"/>
    <property type="evidence" value="ECO:0007669"/>
    <property type="project" value="InterPro"/>
</dbReference>